<dbReference type="PROSITE" id="PS51918">
    <property type="entry name" value="RADICAL_SAM"/>
    <property type="match status" value="1"/>
</dbReference>
<dbReference type="InterPro" id="IPR058240">
    <property type="entry name" value="rSAM_sf"/>
</dbReference>
<keyword evidence="2" id="KW-0479">Metal-binding</keyword>
<evidence type="ECO:0000256" key="4">
    <source>
        <dbReference type="ARBA" id="ARBA00023014"/>
    </source>
</evidence>
<comment type="caution">
    <text evidence="6">The sequence shown here is derived from an EMBL/GenBank/DDBJ whole genome shotgun (WGS) entry which is preliminary data.</text>
</comment>
<dbReference type="Gene3D" id="3.20.20.70">
    <property type="entry name" value="Aldolase class I"/>
    <property type="match status" value="1"/>
</dbReference>
<keyword evidence="4" id="KW-0411">Iron-sulfur</keyword>
<dbReference type="GO" id="GO:0051536">
    <property type="term" value="F:iron-sulfur cluster binding"/>
    <property type="evidence" value="ECO:0007669"/>
    <property type="project" value="UniProtKB-KW"/>
</dbReference>
<evidence type="ECO:0000256" key="1">
    <source>
        <dbReference type="ARBA" id="ARBA00022691"/>
    </source>
</evidence>
<gene>
    <name evidence="6" type="primary">hpnH</name>
    <name evidence="6" type="ORF">D5R40_25060</name>
</gene>
<keyword evidence="7" id="KW-1185">Reference proteome</keyword>
<organism evidence="6 7">
    <name type="scientific">Okeania hirsuta</name>
    <dbReference type="NCBI Taxonomy" id="1458930"/>
    <lineage>
        <taxon>Bacteria</taxon>
        <taxon>Bacillati</taxon>
        <taxon>Cyanobacteriota</taxon>
        <taxon>Cyanophyceae</taxon>
        <taxon>Oscillatoriophycideae</taxon>
        <taxon>Oscillatoriales</taxon>
        <taxon>Microcoleaceae</taxon>
        <taxon>Okeania</taxon>
    </lineage>
</organism>
<evidence type="ECO:0000256" key="2">
    <source>
        <dbReference type="ARBA" id="ARBA00022723"/>
    </source>
</evidence>
<reference evidence="6 7" key="1">
    <citation type="journal article" date="2018" name="ACS Chem. Biol.">
        <title>Ketoreductase domain dysfunction expands chemodiversity: malyngamide biosynthesis in the cyanobacterium Okeania hirsuta.</title>
        <authorList>
            <person name="Moss N.A."/>
            <person name="Leao T."/>
            <person name="Rankin M."/>
            <person name="McCullough T.M."/>
            <person name="Qu P."/>
            <person name="Korobeynikov A."/>
            <person name="Smith J.L."/>
            <person name="Gerwick L."/>
            <person name="Gerwick W.H."/>
        </authorList>
    </citation>
    <scope>NUCLEOTIDE SEQUENCE [LARGE SCALE GENOMIC DNA]</scope>
    <source>
        <strain evidence="6 7">PAB10Feb10-1</strain>
    </source>
</reference>
<keyword evidence="6" id="KW-0808">Transferase</keyword>
<dbReference type="InterPro" id="IPR022563">
    <property type="entry name" value="DUF3463"/>
</dbReference>
<dbReference type="SUPFAM" id="SSF102114">
    <property type="entry name" value="Radical SAM enzymes"/>
    <property type="match status" value="1"/>
</dbReference>
<dbReference type="OrthoDB" id="9810775at2"/>
<proteinExistence type="predicted"/>
<feature type="domain" description="Radical SAM core" evidence="5">
    <location>
        <begin position="20"/>
        <end position="235"/>
    </location>
</feature>
<evidence type="ECO:0000259" key="5">
    <source>
        <dbReference type="PROSITE" id="PS51918"/>
    </source>
</evidence>
<evidence type="ECO:0000256" key="3">
    <source>
        <dbReference type="ARBA" id="ARBA00023004"/>
    </source>
</evidence>
<dbReference type="SFLD" id="SFLDF00397">
    <property type="entry name" value="adenosyl-hopene_transferase"/>
    <property type="match status" value="1"/>
</dbReference>
<accession>A0A3N6NWW0</accession>
<dbReference type="InterPro" id="IPR017833">
    <property type="entry name" value="Hopanoid_synth-assoc_rSAM_HpnH"/>
</dbReference>
<name>A0A3N6NWW0_9CYAN</name>
<dbReference type="SFLD" id="SFLDG01067">
    <property type="entry name" value="SPASM/twitch_domain_containing"/>
    <property type="match status" value="1"/>
</dbReference>
<sequence length="342" mass="38672">MAIQLQQALEVGKYLLTQRLKGRKRFPLVLMLEPLFRCNLACPGCGKIQHPKEILKQNLTPQECFAAVEECGAPVVSIPGGEPLLHLQIAEIVQGLVDRQKFVYLCTNGLLLEKNIDKFKPSPYLTFSIHLDGLQATHDRCVDRQGVFEIAVKAIRAAKAKGFRVTTNTTVFEGTDPKQMQEFFDFLESLSIDGMMISPGYSYEWAPDQEHFLKRQQTQLLFREILAPFKTGKKNWNFNHNPLFLDFLMGEKDKDYDCTPWGSPSYSVLGWQKPCYLMNEGYYATFKGLLEETNWDNYGYKSGNSKCADCMVHCGYEPTAAIAAMELENIPQVLGSLLKIGG</sequence>
<dbReference type="PROSITE" id="PS50896">
    <property type="entry name" value="LISH"/>
    <property type="match status" value="1"/>
</dbReference>
<evidence type="ECO:0000313" key="6">
    <source>
        <dbReference type="EMBL" id="RQH29123.1"/>
    </source>
</evidence>
<keyword evidence="1" id="KW-0949">S-adenosyl-L-methionine</keyword>
<dbReference type="PANTHER" id="PTHR11228:SF22">
    <property type="entry name" value="PEPTIDE BIOSYNTHESIS PROTEIN YYDG-RELATED"/>
    <property type="match status" value="1"/>
</dbReference>
<dbReference type="NCBIfam" id="TIGR03470">
    <property type="entry name" value="HpnH"/>
    <property type="match status" value="1"/>
</dbReference>
<dbReference type="InterPro" id="IPR013785">
    <property type="entry name" value="Aldolase_TIM"/>
</dbReference>
<dbReference type="InterPro" id="IPR007197">
    <property type="entry name" value="rSAM"/>
</dbReference>
<evidence type="ECO:0000313" key="7">
    <source>
        <dbReference type="Proteomes" id="UP000269154"/>
    </source>
</evidence>
<dbReference type="RefSeq" id="WP_124146506.1">
    <property type="nucleotide sequence ID" value="NZ_CAWOKI010000164.1"/>
</dbReference>
<dbReference type="EMBL" id="RCBY01000198">
    <property type="protein sequence ID" value="RQH29123.1"/>
    <property type="molecule type" value="Genomic_DNA"/>
</dbReference>
<dbReference type="GO" id="GO:0046872">
    <property type="term" value="F:metal ion binding"/>
    <property type="evidence" value="ECO:0007669"/>
    <property type="project" value="UniProtKB-KW"/>
</dbReference>
<dbReference type="Proteomes" id="UP000269154">
    <property type="component" value="Unassembled WGS sequence"/>
</dbReference>
<dbReference type="InterPro" id="IPR050377">
    <property type="entry name" value="Radical_SAM_PqqE_MftC-like"/>
</dbReference>
<dbReference type="AlphaFoldDB" id="A0A3N6NWW0"/>
<keyword evidence="3" id="KW-0408">Iron</keyword>
<dbReference type="GO" id="GO:0016740">
    <property type="term" value="F:transferase activity"/>
    <property type="evidence" value="ECO:0007669"/>
    <property type="project" value="UniProtKB-KW"/>
</dbReference>
<dbReference type="SFLD" id="SFLDS00029">
    <property type="entry name" value="Radical_SAM"/>
    <property type="match status" value="1"/>
</dbReference>
<dbReference type="Pfam" id="PF11946">
    <property type="entry name" value="DUF3463"/>
    <property type="match status" value="1"/>
</dbReference>
<dbReference type="InterPro" id="IPR006594">
    <property type="entry name" value="LisH"/>
</dbReference>
<dbReference type="PANTHER" id="PTHR11228">
    <property type="entry name" value="RADICAL SAM DOMAIN PROTEIN"/>
    <property type="match status" value="1"/>
</dbReference>
<dbReference type="CDD" id="cd01335">
    <property type="entry name" value="Radical_SAM"/>
    <property type="match status" value="1"/>
</dbReference>
<protein>
    <submittedName>
        <fullName evidence="6">Adenosyl-hopene transferase HpnH</fullName>
    </submittedName>
</protein>
<dbReference type="Pfam" id="PF04055">
    <property type="entry name" value="Radical_SAM"/>
    <property type="match status" value="1"/>
</dbReference>